<dbReference type="FunFam" id="1.10.630.10:FF:000011">
    <property type="entry name" value="Cytochrome P450 83B1"/>
    <property type="match status" value="1"/>
</dbReference>
<comment type="caution">
    <text evidence="14">The sequence shown here is derived from an EMBL/GenBank/DDBJ whole genome shotgun (WGS) entry which is preliminary data.</text>
</comment>
<feature type="transmembrane region" description="Helical" evidence="13">
    <location>
        <begin position="9"/>
        <end position="27"/>
    </location>
</feature>
<dbReference type="PRINTS" id="PR00385">
    <property type="entry name" value="P450"/>
</dbReference>
<keyword evidence="13" id="KW-1133">Transmembrane helix</keyword>
<dbReference type="GO" id="GO:0020037">
    <property type="term" value="F:heme binding"/>
    <property type="evidence" value="ECO:0007669"/>
    <property type="project" value="InterPro"/>
</dbReference>
<evidence type="ECO:0000256" key="2">
    <source>
        <dbReference type="ARBA" id="ARBA00005179"/>
    </source>
</evidence>
<evidence type="ECO:0000256" key="4">
    <source>
        <dbReference type="ARBA" id="ARBA00022617"/>
    </source>
</evidence>
<dbReference type="Gene3D" id="1.10.630.10">
    <property type="entry name" value="Cytochrome P450"/>
    <property type="match status" value="1"/>
</dbReference>
<evidence type="ECO:0000256" key="13">
    <source>
        <dbReference type="SAM" id="Phobius"/>
    </source>
</evidence>
<evidence type="ECO:0000256" key="3">
    <source>
        <dbReference type="ARBA" id="ARBA00010617"/>
    </source>
</evidence>
<keyword evidence="13" id="KW-0472">Membrane</keyword>
<dbReference type="InterPro" id="IPR001128">
    <property type="entry name" value="Cyt_P450"/>
</dbReference>
<dbReference type="GO" id="GO:0016705">
    <property type="term" value="F:oxidoreductase activity, acting on paired donors, with incorporation or reduction of molecular oxygen"/>
    <property type="evidence" value="ECO:0007669"/>
    <property type="project" value="InterPro"/>
</dbReference>
<keyword evidence="4 11" id="KW-0349">Heme</keyword>
<evidence type="ECO:0000256" key="12">
    <source>
        <dbReference type="RuleBase" id="RU000461"/>
    </source>
</evidence>
<dbReference type="InterPro" id="IPR017972">
    <property type="entry name" value="Cyt_P450_CS"/>
</dbReference>
<dbReference type="Pfam" id="PF00067">
    <property type="entry name" value="p450"/>
    <property type="match status" value="1"/>
</dbReference>
<accession>A0AAD8N737</accession>
<evidence type="ECO:0000256" key="10">
    <source>
        <dbReference type="ARBA" id="ARBA00023033"/>
    </source>
</evidence>
<reference evidence="14" key="1">
    <citation type="submission" date="2023-02" db="EMBL/GenBank/DDBJ databases">
        <title>Genome of toxic invasive species Heracleum sosnowskyi carries increased number of genes despite the absence of recent whole-genome duplications.</title>
        <authorList>
            <person name="Schelkunov M."/>
            <person name="Shtratnikova V."/>
            <person name="Makarenko M."/>
            <person name="Klepikova A."/>
            <person name="Omelchenko D."/>
            <person name="Novikova G."/>
            <person name="Obukhova E."/>
            <person name="Bogdanov V."/>
            <person name="Penin A."/>
            <person name="Logacheva M."/>
        </authorList>
    </citation>
    <scope>NUCLEOTIDE SEQUENCE</scope>
    <source>
        <strain evidence="14">Hsosn_3</strain>
        <tissue evidence="14">Leaf</tissue>
    </source>
</reference>
<evidence type="ECO:0000256" key="1">
    <source>
        <dbReference type="ARBA" id="ARBA00004111"/>
    </source>
</evidence>
<dbReference type="CDD" id="cd11072">
    <property type="entry name" value="CYP71-like"/>
    <property type="match status" value="1"/>
</dbReference>
<dbReference type="AlphaFoldDB" id="A0AAD8N737"/>
<dbReference type="InterPro" id="IPR002401">
    <property type="entry name" value="Cyt_P450_E_grp-I"/>
</dbReference>
<protein>
    <submittedName>
        <fullName evidence="14">Psoralen synthase</fullName>
    </submittedName>
</protein>
<dbReference type="InterPro" id="IPR036396">
    <property type="entry name" value="Cyt_P450_sf"/>
</dbReference>
<keyword evidence="7" id="KW-0492">Microsome</keyword>
<keyword evidence="9 11" id="KW-0408">Iron</keyword>
<comment type="similarity">
    <text evidence="3 12">Belongs to the cytochrome P450 family.</text>
</comment>
<evidence type="ECO:0000256" key="9">
    <source>
        <dbReference type="ARBA" id="ARBA00023004"/>
    </source>
</evidence>
<proteinExistence type="inferred from homology"/>
<dbReference type="GO" id="GO:0005506">
    <property type="term" value="F:iron ion binding"/>
    <property type="evidence" value="ECO:0007669"/>
    <property type="project" value="InterPro"/>
</dbReference>
<keyword evidence="13" id="KW-0812">Transmembrane</keyword>
<dbReference type="PRINTS" id="PR00463">
    <property type="entry name" value="EP450I"/>
</dbReference>
<comment type="pathway">
    <text evidence="2">Secondary metabolite biosynthesis.</text>
</comment>
<feature type="binding site" description="axial binding residue" evidence="11">
    <location>
        <position position="442"/>
    </location>
    <ligand>
        <name>heme</name>
        <dbReference type="ChEBI" id="CHEBI:30413"/>
    </ligand>
    <ligandPart>
        <name>Fe</name>
        <dbReference type="ChEBI" id="CHEBI:18248"/>
    </ligandPart>
</feature>
<keyword evidence="5 11" id="KW-0479">Metal-binding</keyword>
<keyword evidence="15" id="KW-1185">Reference proteome</keyword>
<evidence type="ECO:0000256" key="5">
    <source>
        <dbReference type="ARBA" id="ARBA00022723"/>
    </source>
</evidence>
<dbReference type="Proteomes" id="UP001237642">
    <property type="component" value="Unassembled WGS sequence"/>
</dbReference>
<dbReference type="PROSITE" id="PS00086">
    <property type="entry name" value="CYTOCHROME_P450"/>
    <property type="match status" value="1"/>
</dbReference>
<dbReference type="GO" id="GO:0009805">
    <property type="term" value="P:coumarin biosynthetic process"/>
    <property type="evidence" value="ECO:0007669"/>
    <property type="project" value="UniProtKB-ARBA"/>
</dbReference>
<evidence type="ECO:0000256" key="7">
    <source>
        <dbReference type="ARBA" id="ARBA00022848"/>
    </source>
</evidence>
<keyword evidence="6" id="KW-0256">Endoplasmic reticulum</keyword>
<dbReference type="PANTHER" id="PTHR47955">
    <property type="entry name" value="CYTOCHROME P450 FAMILY 71 PROTEIN"/>
    <property type="match status" value="1"/>
</dbReference>
<evidence type="ECO:0000313" key="14">
    <source>
        <dbReference type="EMBL" id="KAK1399214.1"/>
    </source>
</evidence>
<name>A0AAD8N737_9APIA</name>
<dbReference type="GO" id="GO:0004497">
    <property type="term" value="F:monooxygenase activity"/>
    <property type="evidence" value="ECO:0007669"/>
    <property type="project" value="UniProtKB-KW"/>
</dbReference>
<keyword evidence="10 12" id="KW-0503">Monooxygenase</keyword>
<evidence type="ECO:0000256" key="8">
    <source>
        <dbReference type="ARBA" id="ARBA00023002"/>
    </source>
</evidence>
<evidence type="ECO:0000313" key="15">
    <source>
        <dbReference type="Proteomes" id="UP001237642"/>
    </source>
</evidence>
<dbReference type="EMBL" id="JAUIZM010000002">
    <property type="protein sequence ID" value="KAK1399214.1"/>
    <property type="molecule type" value="Genomic_DNA"/>
</dbReference>
<reference evidence="14" key="2">
    <citation type="submission" date="2023-05" db="EMBL/GenBank/DDBJ databases">
        <authorList>
            <person name="Schelkunov M.I."/>
        </authorList>
    </citation>
    <scope>NUCLEOTIDE SEQUENCE</scope>
    <source>
        <strain evidence="14">Hsosn_3</strain>
        <tissue evidence="14">Leaf</tissue>
    </source>
</reference>
<keyword evidence="8 12" id="KW-0560">Oxidoreductase</keyword>
<gene>
    <name evidence="14" type="ORF">POM88_009077</name>
</gene>
<dbReference type="SUPFAM" id="SSF48264">
    <property type="entry name" value="Cytochrome P450"/>
    <property type="match status" value="1"/>
</dbReference>
<evidence type="ECO:0000256" key="6">
    <source>
        <dbReference type="ARBA" id="ARBA00022824"/>
    </source>
</evidence>
<comment type="cofactor">
    <cofactor evidence="11">
        <name>heme</name>
        <dbReference type="ChEBI" id="CHEBI:30413"/>
    </cofactor>
</comment>
<sequence length="500" mass="56755">MKMLEQNPLYLYFFSLFLVTIFLYKWLVKKTPSKNLPPSPPRLPIIGNLHQIGPDLHISLRDLARKYGPLMQLQFGRVPVLVVSSAEATREVLKTHDVVFSQRPITSAIDKLCYKGRDVAFSRYSEYWRQVRSTCVTQLLSNSRVHSFHNIREEEVALLIQNIENSASEVINLGEQLIQLTRNVVCRVSVGSEYLSGHKGKLYQKLLAEVTEMLAYTYSIGDFIPLLGWVDWLSGSKARVEKTAKEVDAFLEGALRDHIKTMASNKGSANDDFLSILLEIREADAGSTLDEECIKAIVWDMILGGTETTSTTLEWIVAAIIKNPDVMFKLQKEVREIGKGKSKIEEGDLVKMNYLKAVMKESMRLYITAFLLPREAKQDVKLMGYDISSGTQVLINTWETARDPSLWDNPEEFRPERFFNSPIDYKGLHYEYLPFGGGRRGCPGIQFAMAVNELAVANVVYKFDFKMPDGERFEDLDMSGVPGISLYRKYPLLVVATPHV</sequence>
<organism evidence="14 15">
    <name type="scientific">Heracleum sosnowskyi</name>
    <dbReference type="NCBI Taxonomy" id="360622"/>
    <lineage>
        <taxon>Eukaryota</taxon>
        <taxon>Viridiplantae</taxon>
        <taxon>Streptophyta</taxon>
        <taxon>Embryophyta</taxon>
        <taxon>Tracheophyta</taxon>
        <taxon>Spermatophyta</taxon>
        <taxon>Magnoliopsida</taxon>
        <taxon>eudicotyledons</taxon>
        <taxon>Gunneridae</taxon>
        <taxon>Pentapetalae</taxon>
        <taxon>asterids</taxon>
        <taxon>campanulids</taxon>
        <taxon>Apiales</taxon>
        <taxon>Apiaceae</taxon>
        <taxon>Apioideae</taxon>
        <taxon>apioid superclade</taxon>
        <taxon>Tordylieae</taxon>
        <taxon>Tordyliinae</taxon>
        <taxon>Heracleum</taxon>
    </lineage>
</organism>
<evidence type="ECO:0000256" key="11">
    <source>
        <dbReference type="PIRSR" id="PIRSR602401-1"/>
    </source>
</evidence>
<comment type="subcellular location">
    <subcellularLocation>
        <location evidence="1">Microsome membrane</location>
        <topology evidence="1">Single-pass membrane protein</topology>
    </subcellularLocation>
</comment>
<dbReference type="PANTHER" id="PTHR47955:SF15">
    <property type="entry name" value="CYTOCHROME P450 71A2-LIKE"/>
    <property type="match status" value="1"/>
</dbReference>